<name>A0ABW4JG94_9BACL</name>
<accession>A0ABW4JG94</accession>
<sequence>MAFLAGGLPVFFLSVKQVVKERQRKLMVPLCGAVSCLFLFVVSTTILANWQRMVHTKAHLIVMVICYFIVIAMLLVAGTIFISMLIVRTEFQWSKLRFVFIPEMIILFGMIVSVVLSIMLVVFVTVDAPQLFVTQDVNRTMFIVGITCMSVGTIFTAIGVRVGAVRQIQVNEV</sequence>
<comment type="caution">
    <text evidence="2">The sequence shown here is derived from an EMBL/GenBank/DDBJ whole genome shotgun (WGS) entry which is preliminary data.</text>
</comment>
<feature type="transmembrane region" description="Helical" evidence="1">
    <location>
        <begin position="27"/>
        <end position="48"/>
    </location>
</feature>
<feature type="transmembrane region" description="Helical" evidence="1">
    <location>
        <begin position="106"/>
        <end position="128"/>
    </location>
</feature>
<gene>
    <name evidence="2" type="ORF">ACFSB2_11555</name>
</gene>
<organism evidence="2 3">
    <name type="scientific">Alicyclobacillus fodiniaquatilis</name>
    <dbReference type="NCBI Taxonomy" id="1661150"/>
    <lineage>
        <taxon>Bacteria</taxon>
        <taxon>Bacillati</taxon>
        <taxon>Bacillota</taxon>
        <taxon>Bacilli</taxon>
        <taxon>Bacillales</taxon>
        <taxon>Alicyclobacillaceae</taxon>
        <taxon>Alicyclobacillus</taxon>
    </lineage>
</organism>
<evidence type="ECO:0000256" key="1">
    <source>
        <dbReference type="SAM" id="Phobius"/>
    </source>
</evidence>
<reference evidence="3" key="1">
    <citation type="journal article" date="2019" name="Int. J. Syst. Evol. Microbiol.">
        <title>The Global Catalogue of Microorganisms (GCM) 10K type strain sequencing project: providing services to taxonomists for standard genome sequencing and annotation.</title>
        <authorList>
            <consortium name="The Broad Institute Genomics Platform"/>
            <consortium name="The Broad Institute Genome Sequencing Center for Infectious Disease"/>
            <person name="Wu L."/>
            <person name="Ma J."/>
        </authorList>
    </citation>
    <scope>NUCLEOTIDE SEQUENCE [LARGE SCALE GENOMIC DNA]</scope>
    <source>
        <strain evidence="3">CGMCC 1.12286</strain>
    </source>
</reference>
<dbReference type="RefSeq" id="WP_377943205.1">
    <property type="nucleotide sequence ID" value="NZ_JBHUCX010000028.1"/>
</dbReference>
<evidence type="ECO:0000313" key="3">
    <source>
        <dbReference type="Proteomes" id="UP001597079"/>
    </source>
</evidence>
<keyword evidence="1" id="KW-0812">Transmembrane</keyword>
<dbReference type="Proteomes" id="UP001597079">
    <property type="component" value="Unassembled WGS sequence"/>
</dbReference>
<keyword evidence="1" id="KW-0472">Membrane</keyword>
<proteinExistence type="predicted"/>
<keyword evidence="1" id="KW-1133">Transmembrane helix</keyword>
<dbReference type="EMBL" id="JBHUCX010000028">
    <property type="protein sequence ID" value="MFD1675331.1"/>
    <property type="molecule type" value="Genomic_DNA"/>
</dbReference>
<feature type="transmembrane region" description="Helical" evidence="1">
    <location>
        <begin position="60"/>
        <end position="86"/>
    </location>
</feature>
<feature type="transmembrane region" description="Helical" evidence="1">
    <location>
        <begin position="140"/>
        <end position="164"/>
    </location>
</feature>
<protein>
    <submittedName>
        <fullName evidence="2">Uncharacterized protein</fullName>
    </submittedName>
</protein>
<evidence type="ECO:0000313" key="2">
    <source>
        <dbReference type="EMBL" id="MFD1675331.1"/>
    </source>
</evidence>
<keyword evidence="3" id="KW-1185">Reference proteome</keyword>